<evidence type="ECO:0000256" key="6">
    <source>
        <dbReference type="ARBA" id="ARBA00022918"/>
    </source>
</evidence>
<evidence type="ECO:0000259" key="7">
    <source>
        <dbReference type="Pfam" id="PF17917"/>
    </source>
</evidence>
<evidence type="ECO:0000256" key="3">
    <source>
        <dbReference type="ARBA" id="ARBA00022722"/>
    </source>
</evidence>
<dbReference type="AlphaFoldDB" id="A0A438IW05"/>
<dbReference type="Proteomes" id="UP000288805">
    <property type="component" value="Unassembled WGS sequence"/>
</dbReference>
<dbReference type="GO" id="GO:0003676">
    <property type="term" value="F:nucleic acid binding"/>
    <property type="evidence" value="ECO:0007669"/>
    <property type="project" value="InterPro"/>
</dbReference>
<evidence type="ECO:0000313" key="10">
    <source>
        <dbReference type="Proteomes" id="UP000288805"/>
    </source>
</evidence>
<dbReference type="GO" id="GO:0016787">
    <property type="term" value="F:hydrolase activity"/>
    <property type="evidence" value="ECO:0007669"/>
    <property type="project" value="UniProtKB-KW"/>
</dbReference>
<dbReference type="Pfam" id="PF17921">
    <property type="entry name" value="Integrase_H2C2"/>
    <property type="match status" value="1"/>
</dbReference>
<organism evidence="9 10">
    <name type="scientific">Vitis vinifera</name>
    <name type="common">Grape</name>
    <dbReference type="NCBI Taxonomy" id="29760"/>
    <lineage>
        <taxon>Eukaryota</taxon>
        <taxon>Viridiplantae</taxon>
        <taxon>Streptophyta</taxon>
        <taxon>Embryophyta</taxon>
        <taxon>Tracheophyta</taxon>
        <taxon>Spermatophyta</taxon>
        <taxon>Magnoliopsida</taxon>
        <taxon>eudicotyledons</taxon>
        <taxon>Gunneridae</taxon>
        <taxon>Pentapetalae</taxon>
        <taxon>rosids</taxon>
        <taxon>Vitales</taxon>
        <taxon>Vitaceae</taxon>
        <taxon>Viteae</taxon>
        <taxon>Vitis</taxon>
    </lineage>
</organism>
<dbReference type="SUPFAM" id="SSF56672">
    <property type="entry name" value="DNA/RNA polymerases"/>
    <property type="match status" value="1"/>
</dbReference>
<dbReference type="PANTHER" id="PTHR48475">
    <property type="entry name" value="RIBONUCLEASE H"/>
    <property type="match status" value="1"/>
</dbReference>
<evidence type="ECO:0000259" key="8">
    <source>
        <dbReference type="Pfam" id="PF17921"/>
    </source>
</evidence>
<evidence type="ECO:0000256" key="1">
    <source>
        <dbReference type="ARBA" id="ARBA00022679"/>
    </source>
</evidence>
<keyword evidence="4" id="KW-0255">Endonuclease</keyword>
<keyword evidence="1" id="KW-0808">Transferase</keyword>
<protein>
    <recommendedName>
        <fullName evidence="11">Integrase zinc-binding domain-containing protein</fullName>
    </recommendedName>
</protein>
<evidence type="ECO:0000256" key="5">
    <source>
        <dbReference type="ARBA" id="ARBA00022801"/>
    </source>
</evidence>
<gene>
    <name evidence="9" type="ORF">CK203_026361</name>
</gene>
<dbReference type="EMBL" id="QGNW01000079">
    <property type="protein sequence ID" value="RVX00928.1"/>
    <property type="molecule type" value="Genomic_DNA"/>
</dbReference>
<reference evidence="9 10" key="1">
    <citation type="journal article" date="2018" name="PLoS Genet.">
        <title>Population sequencing reveals clonal diversity and ancestral inbreeding in the grapevine cultivar Chardonnay.</title>
        <authorList>
            <person name="Roach M.J."/>
            <person name="Johnson D.L."/>
            <person name="Bohlmann J."/>
            <person name="van Vuuren H.J."/>
            <person name="Jones S.J."/>
            <person name="Pretorius I.S."/>
            <person name="Schmidt S.A."/>
            <person name="Borneman A.R."/>
        </authorList>
    </citation>
    <scope>NUCLEOTIDE SEQUENCE [LARGE SCALE GENOMIC DNA]</scope>
    <source>
        <strain evidence="10">cv. Chardonnay</strain>
        <tissue evidence="9">Leaf</tissue>
    </source>
</reference>
<dbReference type="GO" id="GO:0004519">
    <property type="term" value="F:endonuclease activity"/>
    <property type="evidence" value="ECO:0007669"/>
    <property type="project" value="UniProtKB-KW"/>
</dbReference>
<dbReference type="Gene3D" id="3.30.420.10">
    <property type="entry name" value="Ribonuclease H-like superfamily/Ribonuclease H"/>
    <property type="match status" value="1"/>
</dbReference>
<evidence type="ECO:0000313" key="9">
    <source>
        <dbReference type="EMBL" id="RVX00928.1"/>
    </source>
</evidence>
<keyword evidence="6" id="KW-0695">RNA-directed DNA polymerase</keyword>
<dbReference type="InterPro" id="IPR036397">
    <property type="entry name" value="RNaseH_sf"/>
</dbReference>
<dbReference type="GO" id="GO:0003964">
    <property type="term" value="F:RNA-directed DNA polymerase activity"/>
    <property type="evidence" value="ECO:0007669"/>
    <property type="project" value="UniProtKB-KW"/>
</dbReference>
<name>A0A438IW05_VITVI</name>
<keyword evidence="2" id="KW-0548">Nucleotidyltransferase</keyword>
<evidence type="ECO:0000256" key="2">
    <source>
        <dbReference type="ARBA" id="ARBA00022695"/>
    </source>
</evidence>
<sequence>MLIYYVSKAMVDAETQYSKMEQTTLALKSITQKLRPYFQAHQVIVLMNQPLISIFHKLNMSKRMLKWAIELSEYKIKYQPRLALKGQAMANFIAKLPLKPSHLTNSPKEGWWVLYVDEAYKASGSGKEYEAKDEHMARYLALVQDSLAKLGKWVIERATSSITLASICSVIESDIDWMHEIVKYLQTRELPGYEKHARKIQVNHASGRTLAHRTHTQGYYWPIIRQDTKNYVKRCDRCQKYTPISNGQIEATNKTLLTTLKKMLEKAKGKWVDKLPRVLWVYRITPRRSTRTTPFALAYGMETVIPIEIGMPTTKTTM</sequence>
<dbReference type="Pfam" id="PF17917">
    <property type="entry name" value="RT_RNaseH"/>
    <property type="match status" value="1"/>
</dbReference>
<feature type="domain" description="Reverse transcriptase RNase H-like" evidence="7">
    <location>
        <begin position="2"/>
        <end position="74"/>
    </location>
</feature>
<accession>A0A438IW05</accession>
<evidence type="ECO:0008006" key="11">
    <source>
        <dbReference type="Google" id="ProtNLM"/>
    </source>
</evidence>
<dbReference type="InterPro" id="IPR041588">
    <property type="entry name" value="Integrase_H2C2"/>
</dbReference>
<keyword evidence="3" id="KW-0540">Nuclease</keyword>
<dbReference type="InterPro" id="IPR043502">
    <property type="entry name" value="DNA/RNA_pol_sf"/>
</dbReference>
<evidence type="ECO:0000256" key="4">
    <source>
        <dbReference type="ARBA" id="ARBA00022759"/>
    </source>
</evidence>
<dbReference type="InterPro" id="IPR041373">
    <property type="entry name" value="RT_RNaseH"/>
</dbReference>
<keyword evidence="5" id="KW-0378">Hydrolase</keyword>
<dbReference type="SUPFAM" id="SSF53098">
    <property type="entry name" value="Ribonuclease H-like"/>
    <property type="match status" value="1"/>
</dbReference>
<dbReference type="PANTHER" id="PTHR48475:SF1">
    <property type="entry name" value="RNASE H TYPE-1 DOMAIN-CONTAINING PROTEIN"/>
    <property type="match status" value="1"/>
</dbReference>
<dbReference type="InterPro" id="IPR012337">
    <property type="entry name" value="RNaseH-like_sf"/>
</dbReference>
<proteinExistence type="predicted"/>
<comment type="caution">
    <text evidence="9">The sequence shown here is derived from an EMBL/GenBank/DDBJ whole genome shotgun (WGS) entry which is preliminary data.</text>
</comment>
<feature type="domain" description="Integrase zinc-binding" evidence="8">
    <location>
        <begin position="216"/>
        <end position="242"/>
    </location>
</feature>